<dbReference type="PROSITE" id="PS51037">
    <property type="entry name" value="YEATS"/>
    <property type="match status" value="1"/>
</dbReference>
<dbReference type="EMBL" id="UZAD01002387">
    <property type="protein sequence ID" value="VDN85776.1"/>
    <property type="molecule type" value="Genomic_DNA"/>
</dbReference>
<dbReference type="Proteomes" id="UP000278627">
    <property type="component" value="Unassembled WGS sequence"/>
</dbReference>
<dbReference type="InterPro" id="IPR055129">
    <property type="entry name" value="YEATS_dom"/>
</dbReference>
<organism evidence="9">
    <name type="scientific">Brugia pahangi</name>
    <name type="common">Filarial nematode worm</name>
    <dbReference type="NCBI Taxonomy" id="6280"/>
    <lineage>
        <taxon>Eukaryota</taxon>
        <taxon>Metazoa</taxon>
        <taxon>Ecdysozoa</taxon>
        <taxon>Nematoda</taxon>
        <taxon>Chromadorea</taxon>
        <taxon>Rhabditida</taxon>
        <taxon>Spirurina</taxon>
        <taxon>Spiruromorpha</taxon>
        <taxon>Filarioidea</taxon>
        <taxon>Onchocercidae</taxon>
        <taxon>Brugia</taxon>
    </lineage>
</organism>
<dbReference type="GO" id="GO:0006355">
    <property type="term" value="P:regulation of DNA-templated transcription"/>
    <property type="evidence" value="ECO:0007669"/>
    <property type="project" value="InterPro"/>
</dbReference>
<dbReference type="PANTHER" id="PTHR47573:SF1">
    <property type="entry name" value="PROTEIN AF-9 HOMOLOG"/>
    <property type="match status" value="1"/>
</dbReference>
<reference evidence="9" key="1">
    <citation type="submission" date="2017-02" db="UniProtKB">
        <authorList>
            <consortium name="WormBaseParasite"/>
        </authorList>
    </citation>
    <scope>IDENTIFICATION</scope>
</reference>
<proteinExistence type="predicted"/>
<dbReference type="Pfam" id="PF03366">
    <property type="entry name" value="YEATS"/>
    <property type="match status" value="1"/>
</dbReference>
<sequence>VEKPPYEVTETGWGEFEIQIRIYFVDVNEKPVTAFHYLRLFQPQVTLPNGKTMVAAEYYDEIVFQEPTMSMYKVLSHLEGRKAEPRRFHTDFPFVRKRTQEMINNARSEINKEIQDLMDSLKAAHELIGKYSKEVDSLEAAAGNPEDGSFTCENSGQNTL</sequence>
<dbReference type="AlphaFoldDB" id="A0A0N4T8T9"/>
<keyword evidence="2" id="KW-0804">Transcription</keyword>
<dbReference type="InterPro" id="IPR038704">
    <property type="entry name" value="YEAST_sf"/>
</dbReference>
<comment type="subcellular location">
    <subcellularLocation>
        <location evidence="4">Nucleus</location>
    </subcellularLocation>
</comment>
<keyword evidence="5" id="KW-0175">Coiled coil</keyword>
<dbReference type="InterPro" id="IPR005033">
    <property type="entry name" value="YEATS"/>
</dbReference>
<dbReference type="Gene3D" id="2.60.40.1970">
    <property type="entry name" value="YEATS domain"/>
    <property type="match status" value="1"/>
</dbReference>
<dbReference type="WBParaSite" id="BPAG_0000462601-mRNA-1">
    <property type="protein sequence ID" value="BPAG_0000462601-mRNA-1"/>
    <property type="gene ID" value="BPAG_0000462601"/>
</dbReference>
<dbReference type="PANTHER" id="PTHR47573">
    <property type="entry name" value="PROTEIN AF-9 HOMOLOG"/>
    <property type="match status" value="1"/>
</dbReference>
<evidence type="ECO:0000259" key="6">
    <source>
        <dbReference type="PROSITE" id="PS51037"/>
    </source>
</evidence>
<protein>
    <submittedName>
        <fullName evidence="9">YEATS domain containing 4</fullName>
    </submittedName>
</protein>
<evidence type="ECO:0000256" key="2">
    <source>
        <dbReference type="ARBA" id="ARBA00023163"/>
    </source>
</evidence>
<name>A0A0N4T8T9_BRUPA</name>
<dbReference type="STRING" id="6280.A0A0N4T8T9"/>
<evidence type="ECO:0000256" key="4">
    <source>
        <dbReference type="PROSITE-ProRule" id="PRU00376"/>
    </source>
</evidence>
<keyword evidence="1" id="KW-0805">Transcription regulation</keyword>
<evidence type="ECO:0000313" key="8">
    <source>
        <dbReference type="Proteomes" id="UP000278627"/>
    </source>
</evidence>
<dbReference type="GO" id="GO:0005634">
    <property type="term" value="C:nucleus"/>
    <property type="evidence" value="ECO:0007669"/>
    <property type="project" value="UniProtKB-SubCell"/>
</dbReference>
<reference evidence="7 8" key="2">
    <citation type="submission" date="2018-11" db="EMBL/GenBank/DDBJ databases">
        <authorList>
            <consortium name="Pathogen Informatics"/>
        </authorList>
    </citation>
    <scope>NUCLEOTIDE SEQUENCE [LARGE SCALE GENOMIC DNA]</scope>
</reference>
<evidence type="ECO:0000256" key="1">
    <source>
        <dbReference type="ARBA" id="ARBA00023015"/>
    </source>
</evidence>
<feature type="coiled-coil region" evidence="5">
    <location>
        <begin position="96"/>
        <end position="141"/>
    </location>
</feature>
<evidence type="ECO:0000313" key="7">
    <source>
        <dbReference type="EMBL" id="VDN85776.1"/>
    </source>
</evidence>
<evidence type="ECO:0000256" key="5">
    <source>
        <dbReference type="SAM" id="Coils"/>
    </source>
</evidence>
<evidence type="ECO:0000313" key="9">
    <source>
        <dbReference type="WBParaSite" id="BPAG_0000462601-mRNA-1"/>
    </source>
</evidence>
<keyword evidence="8" id="KW-1185">Reference proteome</keyword>
<keyword evidence="3 4" id="KW-0539">Nucleus</keyword>
<feature type="domain" description="YEATS" evidence="6">
    <location>
        <begin position="1"/>
        <end position="78"/>
    </location>
</feature>
<accession>A0A0N4T8T9</accession>
<gene>
    <name evidence="7" type="ORF">BPAG_LOCUS4590</name>
</gene>
<evidence type="ECO:0000256" key="3">
    <source>
        <dbReference type="ARBA" id="ARBA00023242"/>
    </source>
</evidence>